<gene>
    <name evidence="1" type="ORF">METZ01_LOCUS82080</name>
</gene>
<sequence length="22" mass="2407">MILEITGQSALSKFRLSKLLAS</sequence>
<protein>
    <submittedName>
        <fullName evidence="1">Uncharacterized protein</fullName>
    </submittedName>
</protein>
<accession>A0A381UM30</accession>
<proteinExistence type="predicted"/>
<evidence type="ECO:0000313" key="1">
    <source>
        <dbReference type="EMBL" id="SVA29226.1"/>
    </source>
</evidence>
<name>A0A381UM30_9ZZZZ</name>
<feature type="non-terminal residue" evidence="1">
    <location>
        <position position="22"/>
    </location>
</feature>
<dbReference type="AlphaFoldDB" id="A0A381UM30"/>
<organism evidence="1">
    <name type="scientific">marine metagenome</name>
    <dbReference type="NCBI Taxonomy" id="408172"/>
    <lineage>
        <taxon>unclassified sequences</taxon>
        <taxon>metagenomes</taxon>
        <taxon>ecological metagenomes</taxon>
    </lineage>
</organism>
<dbReference type="EMBL" id="UINC01006719">
    <property type="protein sequence ID" value="SVA29226.1"/>
    <property type="molecule type" value="Genomic_DNA"/>
</dbReference>
<reference evidence="1" key="1">
    <citation type="submission" date="2018-05" db="EMBL/GenBank/DDBJ databases">
        <authorList>
            <person name="Lanie J.A."/>
            <person name="Ng W.-L."/>
            <person name="Kazmierczak K.M."/>
            <person name="Andrzejewski T.M."/>
            <person name="Davidsen T.M."/>
            <person name="Wayne K.J."/>
            <person name="Tettelin H."/>
            <person name="Glass J.I."/>
            <person name="Rusch D."/>
            <person name="Podicherti R."/>
            <person name="Tsui H.-C.T."/>
            <person name="Winkler M.E."/>
        </authorList>
    </citation>
    <scope>NUCLEOTIDE SEQUENCE</scope>
</reference>